<gene>
    <name evidence="1" type="ORF">GOQ30_14695</name>
</gene>
<dbReference type="EMBL" id="WQLW01000012">
    <property type="protein sequence ID" value="MVO10420.1"/>
    <property type="molecule type" value="Genomic_DNA"/>
</dbReference>
<accession>A0A6I4IU70</accession>
<dbReference type="OrthoDB" id="886739at2"/>
<protein>
    <submittedName>
        <fullName evidence="1">Uncharacterized protein</fullName>
    </submittedName>
</protein>
<dbReference type="Proteomes" id="UP000431264">
    <property type="component" value="Unassembled WGS sequence"/>
</dbReference>
<dbReference type="RefSeq" id="WP_140998846.1">
    <property type="nucleotide sequence ID" value="NZ_VDCZ01000012.1"/>
</dbReference>
<name>A0A6I4IU70_9FLAO</name>
<evidence type="ECO:0000313" key="1">
    <source>
        <dbReference type="EMBL" id="MVO10420.1"/>
    </source>
</evidence>
<keyword evidence="2" id="KW-1185">Reference proteome</keyword>
<comment type="caution">
    <text evidence="1">The sequence shown here is derived from an EMBL/GenBank/DDBJ whole genome shotgun (WGS) entry which is preliminary data.</text>
</comment>
<evidence type="ECO:0000313" key="2">
    <source>
        <dbReference type="Proteomes" id="UP000431264"/>
    </source>
</evidence>
<organism evidence="1 2">
    <name type="scientific">Flavobacterium profundi</name>
    <dbReference type="NCBI Taxonomy" id="1774945"/>
    <lineage>
        <taxon>Bacteria</taxon>
        <taxon>Pseudomonadati</taxon>
        <taxon>Bacteroidota</taxon>
        <taxon>Flavobacteriia</taxon>
        <taxon>Flavobacteriales</taxon>
        <taxon>Flavobacteriaceae</taxon>
        <taxon>Flavobacterium</taxon>
    </lineage>
</organism>
<dbReference type="AlphaFoldDB" id="A0A6I4IU70"/>
<reference evidence="2" key="1">
    <citation type="submission" date="2019-05" db="EMBL/GenBank/DDBJ databases">
        <title>Flavobacterium profundi sp. nov., isolated from a deep-sea seamount.</title>
        <authorList>
            <person name="Zhang D.-C."/>
        </authorList>
    </citation>
    <scope>NUCLEOTIDE SEQUENCE [LARGE SCALE GENOMIC DNA]</scope>
    <source>
        <strain evidence="2">TP390</strain>
    </source>
</reference>
<sequence length="117" mass="13702">MNYKIIAFLVFISWQSFAQEKDTRIEKEIKIESNSKTKTIYILGGIASTITKEDIAFSKKYNIQYYDFGCVAPLDFDKYEKANTLVFENLTANFGKQWEKEIKNSAMGFLEWKKVKK</sequence>
<proteinExistence type="predicted"/>